<reference evidence="4 5" key="1">
    <citation type="submission" date="2018-04" db="EMBL/GenBank/DDBJ databases">
        <authorList>
            <person name="Li J."/>
        </authorList>
    </citation>
    <scope>NUCLEOTIDE SEQUENCE [LARGE SCALE GENOMIC DNA]</scope>
    <source>
        <strain evidence="5">30A</strain>
    </source>
</reference>
<gene>
    <name evidence="4" type="ORF">DCE93_12975</name>
</gene>
<dbReference type="KEGG" id="agm:DCE93_12975"/>
<dbReference type="AlphaFoldDB" id="A0A2S0WYL3"/>
<dbReference type="Proteomes" id="UP000244729">
    <property type="component" value="Chromosome"/>
</dbReference>
<evidence type="ECO:0000256" key="1">
    <source>
        <dbReference type="SAM" id="MobiDB-lite"/>
    </source>
</evidence>
<feature type="region of interest" description="Disordered" evidence="1">
    <location>
        <begin position="358"/>
        <end position="382"/>
    </location>
</feature>
<keyword evidence="2" id="KW-0812">Transmembrane</keyword>
<dbReference type="EMBL" id="CP028913">
    <property type="protein sequence ID" value="AWB96447.1"/>
    <property type="molecule type" value="Genomic_DNA"/>
</dbReference>
<sequence length="382" mass="39634">MSRGQPVLGRCTVQSFPTRARPISRLAALLALAFLAGTAAAIAPAAGSFAEGDDGTIGISGAPLADANTTGRTRFSYQVSPGQTVEDAYVVANTGTVAQTFAVFATDAFNSEDGGYGLLDTGVAPSDAGAWVVFDGGTTKLDILLQPGESKVVPFSVTVPADAAPGDHAAGIVISAVSPDGQVLVDRRVGTRLYVRVPGELQPNLTVSSMTASYEPTLNPFAGDTTVTFTVRNAGNVALGADMIVGVTGVFGVGLGAAVEEELSEMLPGSTRTVTVVVPGVGQWVYLNPYVSMAPKVDPEALNPGPLSVVHRDIVIFVVPWVLLALVVIGLGVWAWIRFSRSRNDRNAKAWIEHTEAEARRKADAERDLVGAGEGSRGVSES</sequence>
<feature type="chain" id="PRO_5043736155" evidence="3">
    <location>
        <begin position="42"/>
        <end position="382"/>
    </location>
</feature>
<organism evidence="4 5">
    <name type="scientific">Agromyces badenianii</name>
    <dbReference type="NCBI Taxonomy" id="2080742"/>
    <lineage>
        <taxon>Bacteria</taxon>
        <taxon>Bacillati</taxon>
        <taxon>Actinomycetota</taxon>
        <taxon>Actinomycetes</taxon>
        <taxon>Micrococcales</taxon>
        <taxon>Microbacteriaceae</taxon>
        <taxon>Agromyces</taxon>
    </lineage>
</organism>
<feature type="signal peptide" evidence="3">
    <location>
        <begin position="1"/>
        <end position="41"/>
    </location>
</feature>
<keyword evidence="2" id="KW-1133">Transmembrane helix</keyword>
<evidence type="ECO:0000313" key="4">
    <source>
        <dbReference type="EMBL" id="AWB96447.1"/>
    </source>
</evidence>
<feature type="transmembrane region" description="Helical" evidence="2">
    <location>
        <begin position="314"/>
        <end position="337"/>
    </location>
</feature>
<keyword evidence="2" id="KW-0472">Membrane</keyword>
<keyword evidence="5" id="KW-1185">Reference proteome</keyword>
<protein>
    <submittedName>
        <fullName evidence="4">Uncharacterized protein</fullName>
    </submittedName>
</protein>
<evidence type="ECO:0000256" key="2">
    <source>
        <dbReference type="SAM" id="Phobius"/>
    </source>
</evidence>
<proteinExistence type="predicted"/>
<feature type="compositionally biased region" description="Basic and acidic residues" evidence="1">
    <location>
        <begin position="358"/>
        <end position="369"/>
    </location>
</feature>
<accession>A0A2S0WYL3</accession>
<dbReference type="OrthoDB" id="4336304at2"/>
<evidence type="ECO:0000256" key="3">
    <source>
        <dbReference type="SAM" id="SignalP"/>
    </source>
</evidence>
<keyword evidence="3" id="KW-0732">Signal</keyword>
<evidence type="ECO:0000313" key="5">
    <source>
        <dbReference type="Proteomes" id="UP000244729"/>
    </source>
</evidence>
<name>A0A2S0WYL3_9MICO</name>